<feature type="non-terminal residue" evidence="1">
    <location>
        <position position="76"/>
    </location>
</feature>
<comment type="caution">
    <text evidence="1">The sequence shown here is derived from an EMBL/GenBank/DDBJ whole genome shotgun (WGS) entry which is preliminary data.</text>
</comment>
<sequence>MESQLKKARERVNSEPLEALRLAKEVGLEARSKSLATLEGRALHIQTMACRTLGQTEEAFRYVKDALVIFESFGDA</sequence>
<accession>A0ABQ5KKE4</accession>
<dbReference type="Proteomes" id="UP001057375">
    <property type="component" value="Unassembled WGS sequence"/>
</dbReference>
<protein>
    <submittedName>
        <fullName evidence="1">Uncharacterized protein</fullName>
    </submittedName>
</protein>
<dbReference type="EMBL" id="BQXS01002730">
    <property type="protein sequence ID" value="GKT32975.1"/>
    <property type="molecule type" value="Genomic_DNA"/>
</dbReference>
<name>A0ABQ5KKE4_9EUKA</name>
<organism evidence="1 2">
    <name type="scientific">Aduncisulcus paluster</name>
    <dbReference type="NCBI Taxonomy" id="2918883"/>
    <lineage>
        <taxon>Eukaryota</taxon>
        <taxon>Metamonada</taxon>
        <taxon>Carpediemonas-like organisms</taxon>
        <taxon>Aduncisulcus</taxon>
    </lineage>
</organism>
<proteinExistence type="predicted"/>
<evidence type="ECO:0000313" key="2">
    <source>
        <dbReference type="Proteomes" id="UP001057375"/>
    </source>
</evidence>
<evidence type="ECO:0000313" key="1">
    <source>
        <dbReference type="EMBL" id="GKT32975.1"/>
    </source>
</evidence>
<gene>
    <name evidence="1" type="ORF">ADUPG1_002376</name>
</gene>
<keyword evidence="2" id="KW-1185">Reference proteome</keyword>
<reference evidence="1" key="1">
    <citation type="submission" date="2022-03" db="EMBL/GenBank/DDBJ databases">
        <title>Draft genome sequence of Aduncisulcus paluster, a free-living microaerophilic Fornicata.</title>
        <authorList>
            <person name="Yuyama I."/>
            <person name="Kume K."/>
            <person name="Tamura T."/>
            <person name="Inagaki Y."/>
            <person name="Hashimoto T."/>
        </authorList>
    </citation>
    <scope>NUCLEOTIDE SEQUENCE</scope>
    <source>
        <strain evidence="1">NY0171</strain>
    </source>
</reference>